<gene>
    <name evidence="12" type="ORF">COMA2_10122</name>
</gene>
<dbReference type="CDD" id="cd11386">
    <property type="entry name" value="MCP_signal"/>
    <property type="match status" value="1"/>
</dbReference>
<dbReference type="FunFam" id="1.10.287.950:FF:000001">
    <property type="entry name" value="Methyl-accepting chemotaxis sensory transducer"/>
    <property type="match status" value="1"/>
</dbReference>
<dbReference type="AlphaFoldDB" id="A0A0S4L8M9"/>
<feature type="domain" description="PAC" evidence="10">
    <location>
        <begin position="481"/>
        <end position="533"/>
    </location>
</feature>
<dbReference type="InterPro" id="IPR004089">
    <property type="entry name" value="MCPsignal_dom"/>
</dbReference>
<feature type="domain" description="PAC" evidence="10">
    <location>
        <begin position="357"/>
        <end position="411"/>
    </location>
</feature>
<dbReference type="CDD" id="cd06225">
    <property type="entry name" value="HAMP"/>
    <property type="match status" value="1"/>
</dbReference>
<dbReference type="InterPro" id="IPR024478">
    <property type="entry name" value="HlyB_4HB_MCP"/>
</dbReference>
<dbReference type="PROSITE" id="PS50113">
    <property type="entry name" value="PAC"/>
    <property type="match status" value="2"/>
</dbReference>
<proteinExistence type="inferred from homology"/>
<evidence type="ECO:0000259" key="8">
    <source>
        <dbReference type="PROSITE" id="PS50111"/>
    </source>
</evidence>
<dbReference type="InterPro" id="IPR000014">
    <property type="entry name" value="PAS"/>
</dbReference>
<dbReference type="InterPro" id="IPR051310">
    <property type="entry name" value="MCP_chemotaxis"/>
</dbReference>
<dbReference type="SUPFAM" id="SSF58104">
    <property type="entry name" value="Methyl-accepting chemotaxis protein (MCP) signaling domain"/>
    <property type="match status" value="1"/>
</dbReference>
<dbReference type="GO" id="GO:0007165">
    <property type="term" value="P:signal transduction"/>
    <property type="evidence" value="ECO:0007669"/>
    <property type="project" value="UniProtKB-KW"/>
</dbReference>
<feature type="domain" description="HAMP" evidence="11">
    <location>
        <begin position="568"/>
        <end position="620"/>
    </location>
</feature>
<dbReference type="PROSITE" id="PS50112">
    <property type="entry name" value="PAS"/>
    <property type="match status" value="1"/>
</dbReference>
<keyword evidence="7" id="KW-1133">Transmembrane helix</keyword>
<feature type="domain" description="Methyl-accepting transducer" evidence="8">
    <location>
        <begin position="625"/>
        <end position="854"/>
    </location>
</feature>
<dbReference type="InterPro" id="IPR035965">
    <property type="entry name" value="PAS-like_dom_sf"/>
</dbReference>
<dbReference type="Pfam" id="PF18947">
    <property type="entry name" value="HAMP_2"/>
    <property type="match status" value="1"/>
</dbReference>
<dbReference type="Gene3D" id="1.10.287.950">
    <property type="entry name" value="Methyl-accepting chemotaxis protein"/>
    <property type="match status" value="1"/>
</dbReference>
<dbReference type="PROSITE" id="PS50111">
    <property type="entry name" value="CHEMOTAXIS_TRANSDUC_2"/>
    <property type="match status" value="1"/>
</dbReference>
<dbReference type="Proteomes" id="UP000198736">
    <property type="component" value="Unassembled WGS sequence"/>
</dbReference>
<evidence type="ECO:0000256" key="2">
    <source>
        <dbReference type="ARBA" id="ARBA00022481"/>
    </source>
</evidence>
<organism evidence="12 13">
    <name type="scientific">Candidatus Nitrospira nitrificans</name>
    <dbReference type="NCBI Taxonomy" id="1742973"/>
    <lineage>
        <taxon>Bacteria</taxon>
        <taxon>Pseudomonadati</taxon>
        <taxon>Nitrospirota</taxon>
        <taxon>Nitrospiria</taxon>
        <taxon>Nitrospirales</taxon>
        <taxon>Nitrospiraceae</taxon>
        <taxon>Nitrospira</taxon>
    </lineage>
</organism>
<dbReference type="InterPro" id="IPR047347">
    <property type="entry name" value="YvaQ-like_sensor"/>
</dbReference>
<evidence type="ECO:0000256" key="6">
    <source>
        <dbReference type="SAM" id="MobiDB-lite"/>
    </source>
</evidence>
<keyword evidence="4" id="KW-0807">Transducer</keyword>
<evidence type="ECO:0000256" key="7">
    <source>
        <dbReference type="SAM" id="Phobius"/>
    </source>
</evidence>
<dbReference type="NCBIfam" id="TIGR00229">
    <property type="entry name" value="sensory_box"/>
    <property type="match status" value="2"/>
</dbReference>
<keyword evidence="7" id="KW-0472">Membrane</keyword>
<dbReference type="SMART" id="SM00086">
    <property type="entry name" value="PAC"/>
    <property type="match status" value="2"/>
</dbReference>
<accession>A0A0S4L8M9</accession>
<evidence type="ECO:0000259" key="9">
    <source>
        <dbReference type="PROSITE" id="PS50112"/>
    </source>
</evidence>
<dbReference type="RefSeq" id="WP_090893692.1">
    <property type="nucleotide sequence ID" value="NZ_CZPZ01000001.1"/>
</dbReference>
<reference evidence="13" key="1">
    <citation type="submission" date="2015-10" db="EMBL/GenBank/DDBJ databases">
        <authorList>
            <person name="Luecker S."/>
            <person name="Luecker S."/>
        </authorList>
    </citation>
    <scope>NUCLEOTIDE SEQUENCE [LARGE SCALE GENOMIC DNA]</scope>
</reference>
<dbReference type="SUPFAM" id="SSF158472">
    <property type="entry name" value="HAMP domain-like"/>
    <property type="match status" value="1"/>
</dbReference>
<dbReference type="InterPro" id="IPR001610">
    <property type="entry name" value="PAC"/>
</dbReference>
<dbReference type="PANTHER" id="PTHR43531:SF14">
    <property type="entry name" value="METHYL-ACCEPTING CHEMOTAXIS PROTEIN I-RELATED"/>
    <property type="match status" value="1"/>
</dbReference>
<dbReference type="SMART" id="SM00091">
    <property type="entry name" value="PAS"/>
    <property type="match status" value="2"/>
</dbReference>
<feature type="transmembrane region" description="Helical" evidence="7">
    <location>
        <begin position="29"/>
        <end position="49"/>
    </location>
</feature>
<dbReference type="Pfam" id="PF08447">
    <property type="entry name" value="PAS_3"/>
    <property type="match status" value="2"/>
</dbReference>
<comment type="subcellular location">
    <subcellularLocation>
        <location evidence="1">Membrane</location>
    </subcellularLocation>
</comment>
<dbReference type="Gene3D" id="3.30.450.20">
    <property type="entry name" value="PAS domain"/>
    <property type="match status" value="2"/>
</dbReference>
<dbReference type="GO" id="GO:0004888">
    <property type="term" value="F:transmembrane signaling receptor activity"/>
    <property type="evidence" value="ECO:0007669"/>
    <property type="project" value="InterPro"/>
</dbReference>
<feature type="compositionally biased region" description="Polar residues" evidence="6">
    <location>
        <begin position="895"/>
        <end position="905"/>
    </location>
</feature>
<feature type="coiled-coil region" evidence="5">
    <location>
        <begin position="271"/>
        <end position="298"/>
    </location>
</feature>
<dbReference type="PRINTS" id="PR00260">
    <property type="entry name" value="CHEMTRNSDUCR"/>
</dbReference>
<evidence type="ECO:0000259" key="11">
    <source>
        <dbReference type="PROSITE" id="PS50885"/>
    </source>
</evidence>
<dbReference type="STRING" id="1742973.COMA2_10122"/>
<dbReference type="EMBL" id="CZPZ01000001">
    <property type="protein sequence ID" value="CUS31474.1"/>
    <property type="molecule type" value="Genomic_DNA"/>
</dbReference>
<dbReference type="OrthoDB" id="9765776at2"/>
<dbReference type="GO" id="GO:0005886">
    <property type="term" value="C:plasma membrane"/>
    <property type="evidence" value="ECO:0007669"/>
    <property type="project" value="TreeGrafter"/>
</dbReference>
<dbReference type="GO" id="GO:0006935">
    <property type="term" value="P:chemotaxis"/>
    <property type="evidence" value="ECO:0007669"/>
    <property type="project" value="UniProtKB-KW"/>
</dbReference>
<keyword evidence="2" id="KW-0488">Methylation</keyword>
<evidence type="ECO:0000256" key="3">
    <source>
        <dbReference type="ARBA" id="ARBA00029447"/>
    </source>
</evidence>
<sequence>MEDERPVTGLRGVLVNKFSNLTTKAKLRINSGALLLFLVIGGVLSINGLSQVSDRIESIFTINVLPLKQLGELQGRSQRMSALIAWHILAHDSTTMKKWDEEIKKLDEGIDKFEADYVPIIQNDGERKMFERFHEAWTGYKDVRATVLKKSAEYSKDAASEMQNKELAEKLEAMLAAVAELVKENEVQAQDNHEASKDLTSTLTMVLITVILGSVMFGWLSSWAVTKFLVSGLENLLEATKQLRGGNLTFRSTVTTNEEIGQLAHAFNQMADELAQSMAKQQEALEEMNARIDILNTTSIVSEANLKGDIVTANDKFCEVSKYSREELIGRGHNIVRHPDMPKEVFKQMWATIGRGQIFRGVVKNRAKDGTPYYVDAVIKPIMGANGKPRKYLGVRYEITEYEVARHNMQGILDAINKAYATVEFDLQGNIRAANAIFLQTMGYSLDEVNGRHHSMFVEPSHGGTPEYLVLWEKLGRGEYDAGQYKYVAKGGREVWLQASYNPVMDEVGKPFKVIGLATDVTPQRLALTEVDKLIKAAAVGQLSQRIKTDIFTGDLRDLTDSVNRLVEAVTLPLHEAQGVLNALSVNDLTRTMTGTYQGEFEQMKNTLNLALANLTRTITAVRTVVESVFTGSEEITKGNEDLAQRTSEQAAALQETAASMEEMTSTVKQNADNAKQADQLAIMARETADKGRMVTQKAVEAMGQINKSSKQIADIITVIDEIAFQTNLLALNAAVEAARAGEHGRGFAVVAAEVRNLAQRSATAAKEIKGLIKESIQRVTDGSELVNQSGKTLEEIVSSVKRVTDIIAEISAASQEQSNGIEGVNQAIMSMDETTQQNAALVEETTSASQSMKDQAKELMHQVEVFKVAQGEGASASSTPAGRDRSRLAPKSPARTSAQASSPSAGRKTMTAAANGNAKSREEFEEF</sequence>
<dbReference type="InterPro" id="IPR013655">
    <property type="entry name" value="PAS_fold_3"/>
</dbReference>
<dbReference type="PROSITE" id="PS50885">
    <property type="entry name" value="HAMP"/>
    <property type="match status" value="2"/>
</dbReference>
<feature type="domain" description="PAS" evidence="9">
    <location>
        <begin position="284"/>
        <end position="356"/>
    </location>
</feature>
<dbReference type="SUPFAM" id="SSF55785">
    <property type="entry name" value="PYP-like sensor domain (PAS domain)"/>
    <property type="match status" value="2"/>
</dbReference>
<evidence type="ECO:0000256" key="4">
    <source>
        <dbReference type="PROSITE-ProRule" id="PRU00284"/>
    </source>
</evidence>
<dbReference type="CDD" id="cd00130">
    <property type="entry name" value="PAS"/>
    <property type="match status" value="2"/>
</dbReference>
<dbReference type="Pfam" id="PF00672">
    <property type="entry name" value="HAMP"/>
    <property type="match status" value="1"/>
</dbReference>
<evidence type="ECO:0008006" key="14">
    <source>
        <dbReference type="Google" id="ProtNLM"/>
    </source>
</evidence>
<dbReference type="InterPro" id="IPR003660">
    <property type="entry name" value="HAMP_dom"/>
</dbReference>
<keyword evidence="13" id="KW-1185">Reference proteome</keyword>
<evidence type="ECO:0000256" key="1">
    <source>
        <dbReference type="ARBA" id="ARBA00004370"/>
    </source>
</evidence>
<comment type="similarity">
    <text evidence="3">Belongs to the methyl-accepting chemotaxis (MCP) protein family.</text>
</comment>
<dbReference type="InterPro" id="IPR000700">
    <property type="entry name" value="PAS-assoc_C"/>
</dbReference>
<feature type="domain" description="HAMP" evidence="11">
    <location>
        <begin position="227"/>
        <end position="279"/>
    </location>
</feature>
<evidence type="ECO:0000259" key="10">
    <source>
        <dbReference type="PROSITE" id="PS50113"/>
    </source>
</evidence>
<dbReference type="SMART" id="SM00304">
    <property type="entry name" value="HAMP"/>
    <property type="match status" value="2"/>
</dbReference>
<keyword evidence="5" id="KW-0175">Coiled coil</keyword>
<dbReference type="Gene3D" id="6.10.340.10">
    <property type="match status" value="1"/>
</dbReference>
<evidence type="ECO:0000313" key="12">
    <source>
        <dbReference type="EMBL" id="CUS31474.1"/>
    </source>
</evidence>
<feature type="transmembrane region" description="Helical" evidence="7">
    <location>
        <begin position="203"/>
        <end position="225"/>
    </location>
</feature>
<evidence type="ECO:0000313" key="13">
    <source>
        <dbReference type="Proteomes" id="UP000198736"/>
    </source>
</evidence>
<evidence type="ECO:0000256" key="5">
    <source>
        <dbReference type="SAM" id="Coils"/>
    </source>
</evidence>
<dbReference type="CDD" id="cd19411">
    <property type="entry name" value="MCP2201-like_sensor"/>
    <property type="match status" value="1"/>
</dbReference>
<dbReference type="Pfam" id="PF12729">
    <property type="entry name" value="4HB_MCP_1"/>
    <property type="match status" value="1"/>
</dbReference>
<keyword evidence="7" id="KW-0812">Transmembrane</keyword>
<name>A0A0S4L8M9_9BACT</name>
<dbReference type="SMART" id="SM00283">
    <property type="entry name" value="MA"/>
    <property type="match status" value="1"/>
</dbReference>
<dbReference type="PANTHER" id="PTHR43531">
    <property type="entry name" value="PROTEIN ICFG"/>
    <property type="match status" value="1"/>
</dbReference>
<protein>
    <recommendedName>
        <fullName evidence="14">Methyl-accepting chemotaxis protein</fullName>
    </recommendedName>
</protein>
<dbReference type="InterPro" id="IPR004090">
    <property type="entry name" value="Chemotax_Me-accpt_rcpt"/>
</dbReference>
<dbReference type="Pfam" id="PF00015">
    <property type="entry name" value="MCPsignal"/>
    <property type="match status" value="1"/>
</dbReference>
<feature type="region of interest" description="Disordered" evidence="6">
    <location>
        <begin position="872"/>
        <end position="928"/>
    </location>
</feature>